<dbReference type="InterPro" id="IPR029000">
    <property type="entry name" value="Cyclophilin-like_dom_sf"/>
</dbReference>
<dbReference type="SUPFAM" id="SSF50891">
    <property type="entry name" value="Cyclophilin-like"/>
    <property type="match status" value="1"/>
</dbReference>
<dbReference type="Gene3D" id="2.40.100.10">
    <property type="entry name" value="Cyclophilin-like"/>
    <property type="match status" value="1"/>
</dbReference>
<evidence type="ECO:0000313" key="9">
    <source>
        <dbReference type="Proteomes" id="UP000189733"/>
    </source>
</evidence>
<organism evidence="8 9">
    <name type="scientific">Desulfobaculum bizertense DSM 18034</name>
    <dbReference type="NCBI Taxonomy" id="1121442"/>
    <lineage>
        <taxon>Bacteria</taxon>
        <taxon>Pseudomonadati</taxon>
        <taxon>Thermodesulfobacteriota</taxon>
        <taxon>Desulfovibrionia</taxon>
        <taxon>Desulfovibrionales</taxon>
        <taxon>Desulfovibrionaceae</taxon>
        <taxon>Desulfobaculum</taxon>
    </lineage>
</organism>
<sequence length="169" mass="18993">MANPKVRLETSKGDILVELFESEAPETVKNFLRYVDEEFYDGTIFHRVIKGFMVQGGGMDSQMRERDTHEPVKNEANNGVKNTRGTLAMARTMDPHSATAQFFINTVDNGFLNFKGENTQGWGYCVFGQVVEGIDAVDAMESERTRSFGYHQDVPADTISIISARRVED</sequence>
<dbReference type="GO" id="GO:0003755">
    <property type="term" value="F:peptidyl-prolyl cis-trans isomerase activity"/>
    <property type="evidence" value="ECO:0007669"/>
    <property type="project" value="UniProtKB-UniRule"/>
</dbReference>
<dbReference type="EMBL" id="FUYA01000002">
    <property type="protein sequence ID" value="SKA68220.1"/>
    <property type="molecule type" value="Genomic_DNA"/>
</dbReference>
<dbReference type="InterPro" id="IPR044665">
    <property type="entry name" value="E_coli_cyclophilin_A-like"/>
</dbReference>
<dbReference type="InterPro" id="IPR002130">
    <property type="entry name" value="Cyclophilin-type_PPIase_dom"/>
</dbReference>
<reference evidence="8 9" key="1">
    <citation type="submission" date="2017-02" db="EMBL/GenBank/DDBJ databases">
        <authorList>
            <person name="Peterson S.W."/>
        </authorList>
    </citation>
    <scope>NUCLEOTIDE SEQUENCE [LARGE SCALE GENOMIC DNA]</scope>
    <source>
        <strain evidence="8 9">DSM 18034</strain>
    </source>
</reference>
<dbReference type="EC" id="5.2.1.8" evidence="5"/>
<name>A0A1T4VTA2_9BACT</name>
<evidence type="ECO:0000259" key="7">
    <source>
        <dbReference type="PROSITE" id="PS50072"/>
    </source>
</evidence>
<dbReference type="AlphaFoldDB" id="A0A1T4VTA2"/>
<comment type="function">
    <text evidence="1 5">PPIases accelerate the folding of proteins. It catalyzes the cis-trans isomerization of proline imidic peptide bonds in oligopeptides.</text>
</comment>
<feature type="compositionally biased region" description="Basic and acidic residues" evidence="6">
    <location>
        <begin position="62"/>
        <end position="73"/>
    </location>
</feature>
<dbReference type="PROSITE" id="PS50072">
    <property type="entry name" value="CSA_PPIASE_2"/>
    <property type="match status" value="1"/>
</dbReference>
<feature type="region of interest" description="Disordered" evidence="6">
    <location>
        <begin position="59"/>
        <end position="78"/>
    </location>
</feature>
<dbReference type="PIRSF" id="PIRSF001467">
    <property type="entry name" value="Peptidylpro_ismrse"/>
    <property type="match status" value="1"/>
</dbReference>
<evidence type="ECO:0000313" key="8">
    <source>
        <dbReference type="EMBL" id="SKA68220.1"/>
    </source>
</evidence>
<dbReference type="CDD" id="cd01920">
    <property type="entry name" value="cyclophilin_EcCYP_like"/>
    <property type="match status" value="1"/>
</dbReference>
<evidence type="ECO:0000256" key="5">
    <source>
        <dbReference type="RuleBase" id="RU363019"/>
    </source>
</evidence>
<dbReference type="GO" id="GO:0006457">
    <property type="term" value="P:protein folding"/>
    <property type="evidence" value="ECO:0007669"/>
    <property type="project" value="InterPro"/>
</dbReference>
<feature type="domain" description="PPIase cyclophilin-type" evidence="7">
    <location>
        <begin position="13"/>
        <end position="166"/>
    </location>
</feature>
<evidence type="ECO:0000256" key="2">
    <source>
        <dbReference type="ARBA" id="ARBA00007365"/>
    </source>
</evidence>
<dbReference type="OrthoDB" id="9807797at2"/>
<dbReference type="InterPro" id="IPR020892">
    <property type="entry name" value="Cyclophilin-type_PPIase_CS"/>
</dbReference>
<gene>
    <name evidence="8" type="ORF">SAMN02745702_00967</name>
</gene>
<evidence type="ECO:0000256" key="3">
    <source>
        <dbReference type="ARBA" id="ARBA00023110"/>
    </source>
</evidence>
<dbReference type="PRINTS" id="PR00153">
    <property type="entry name" value="CSAPPISMRASE"/>
</dbReference>
<dbReference type="PANTHER" id="PTHR43246">
    <property type="entry name" value="PEPTIDYL-PROLYL CIS-TRANS ISOMERASE CYP38, CHLOROPLASTIC"/>
    <property type="match status" value="1"/>
</dbReference>
<dbReference type="PROSITE" id="PS00170">
    <property type="entry name" value="CSA_PPIASE_1"/>
    <property type="match status" value="1"/>
</dbReference>
<evidence type="ECO:0000256" key="4">
    <source>
        <dbReference type="ARBA" id="ARBA00023235"/>
    </source>
</evidence>
<dbReference type="RefSeq" id="WP_078684264.1">
    <property type="nucleotide sequence ID" value="NZ_FUYA01000002.1"/>
</dbReference>
<comment type="catalytic activity">
    <reaction evidence="5">
        <text>[protein]-peptidylproline (omega=180) = [protein]-peptidylproline (omega=0)</text>
        <dbReference type="Rhea" id="RHEA:16237"/>
        <dbReference type="Rhea" id="RHEA-COMP:10747"/>
        <dbReference type="Rhea" id="RHEA-COMP:10748"/>
        <dbReference type="ChEBI" id="CHEBI:83833"/>
        <dbReference type="ChEBI" id="CHEBI:83834"/>
        <dbReference type="EC" id="5.2.1.8"/>
    </reaction>
</comment>
<keyword evidence="3 5" id="KW-0697">Rotamase</keyword>
<dbReference type="Pfam" id="PF00160">
    <property type="entry name" value="Pro_isomerase"/>
    <property type="match status" value="1"/>
</dbReference>
<evidence type="ECO:0000256" key="1">
    <source>
        <dbReference type="ARBA" id="ARBA00002388"/>
    </source>
</evidence>
<dbReference type="STRING" id="1121442.SAMN02745702_00967"/>
<comment type="similarity">
    <text evidence="2 5">Belongs to the cyclophilin-type PPIase family.</text>
</comment>
<dbReference type="InterPro" id="IPR024936">
    <property type="entry name" value="Cyclophilin-type_PPIase"/>
</dbReference>
<proteinExistence type="inferred from homology"/>
<keyword evidence="4 5" id="KW-0413">Isomerase</keyword>
<dbReference type="Proteomes" id="UP000189733">
    <property type="component" value="Unassembled WGS sequence"/>
</dbReference>
<accession>A0A1T4VTA2</accession>
<evidence type="ECO:0000256" key="6">
    <source>
        <dbReference type="SAM" id="MobiDB-lite"/>
    </source>
</evidence>
<protein>
    <recommendedName>
        <fullName evidence="5">Peptidyl-prolyl cis-trans isomerase</fullName>
        <shortName evidence="5">PPIase</shortName>
        <ecNumber evidence="5">5.2.1.8</ecNumber>
    </recommendedName>
</protein>
<keyword evidence="9" id="KW-1185">Reference proteome</keyword>